<protein>
    <submittedName>
        <fullName evidence="1">Uncharacterized protein</fullName>
    </submittedName>
</protein>
<organism evidence="1">
    <name type="scientific">Rhizophora mucronata</name>
    <name type="common">Asiatic mangrove</name>
    <dbReference type="NCBI Taxonomy" id="61149"/>
    <lineage>
        <taxon>Eukaryota</taxon>
        <taxon>Viridiplantae</taxon>
        <taxon>Streptophyta</taxon>
        <taxon>Embryophyta</taxon>
        <taxon>Tracheophyta</taxon>
        <taxon>Spermatophyta</taxon>
        <taxon>Magnoliopsida</taxon>
        <taxon>eudicotyledons</taxon>
        <taxon>Gunneridae</taxon>
        <taxon>Pentapetalae</taxon>
        <taxon>rosids</taxon>
        <taxon>fabids</taxon>
        <taxon>Malpighiales</taxon>
        <taxon>Rhizophoraceae</taxon>
        <taxon>Rhizophora</taxon>
    </lineage>
</organism>
<name>A0A2P2NVD2_RHIMU</name>
<dbReference type="AlphaFoldDB" id="A0A2P2NVD2"/>
<sequence>MYKTIKSYCVRSKTKFQQFPKHRKPRVHPIQTAKTIDQYIHAVQIMCNSHEFKSSRQRYHRAVVFHSNNLVEELSEF</sequence>
<evidence type="ECO:0000313" key="1">
    <source>
        <dbReference type="EMBL" id="MBX46466.1"/>
    </source>
</evidence>
<accession>A0A2P2NVD2</accession>
<reference evidence="1" key="1">
    <citation type="submission" date="2018-02" db="EMBL/GenBank/DDBJ databases">
        <title>Rhizophora mucronata_Transcriptome.</title>
        <authorList>
            <person name="Meera S.P."/>
            <person name="Sreeshan A."/>
            <person name="Augustine A."/>
        </authorList>
    </citation>
    <scope>NUCLEOTIDE SEQUENCE</scope>
    <source>
        <tissue evidence="1">Leaf</tissue>
    </source>
</reference>
<proteinExistence type="predicted"/>
<dbReference type="EMBL" id="GGEC01065982">
    <property type="protein sequence ID" value="MBX46466.1"/>
    <property type="molecule type" value="Transcribed_RNA"/>
</dbReference>